<keyword evidence="7 8" id="KW-0472">Membrane</keyword>
<proteinExistence type="inferred from homology"/>
<evidence type="ECO:0000256" key="3">
    <source>
        <dbReference type="ARBA" id="ARBA00022448"/>
    </source>
</evidence>
<dbReference type="OrthoDB" id="7029178at2"/>
<feature type="transmembrane region" description="Helical" evidence="8">
    <location>
        <begin position="48"/>
        <end position="72"/>
    </location>
</feature>
<keyword evidence="3" id="KW-0813">Transport</keyword>
<comment type="similarity">
    <text evidence="2 8">Belongs to the 4-toluene sulfonate uptake permease (TSUP) (TC 2.A.102) family.</text>
</comment>
<evidence type="ECO:0000313" key="11">
    <source>
        <dbReference type="Proteomes" id="UP000241346"/>
    </source>
</evidence>
<comment type="caution">
    <text evidence="10">The sequence shown here is derived from an EMBL/GenBank/DDBJ whole genome shotgun (WGS) entry which is preliminary data.</text>
</comment>
<evidence type="ECO:0000256" key="1">
    <source>
        <dbReference type="ARBA" id="ARBA00004651"/>
    </source>
</evidence>
<name>A0A2T3NL97_9GAMM</name>
<evidence type="ECO:0000256" key="6">
    <source>
        <dbReference type="ARBA" id="ARBA00022989"/>
    </source>
</evidence>
<dbReference type="GO" id="GO:0006355">
    <property type="term" value="P:regulation of DNA-templated transcription"/>
    <property type="evidence" value="ECO:0007669"/>
    <property type="project" value="InterPro"/>
</dbReference>
<evidence type="ECO:0000256" key="4">
    <source>
        <dbReference type="ARBA" id="ARBA00022475"/>
    </source>
</evidence>
<dbReference type="InterPro" id="IPR052017">
    <property type="entry name" value="TSUP"/>
</dbReference>
<keyword evidence="4 8" id="KW-1003">Cell membrane</keyword>
<dbReference type="PANTHER" id="PTHR30269:SF37">
    <property type="entry name" value="MEMBRANE TRANSPORTER PROTEIN"/>
    <property type="match status" value="1"/>
</dbReference>
<feature type="transmembrane region" description="Helical" evidence="8">
    <location>
        <begin position="238"/>
        <end position="258"/>
    </location>
</feature>
<dbReference type="Proteomes" id="UP000241346">
    <property type="component" value="Unassembled WGS sequence"/>
</dbReference>
<evidence type="ECO:0000313" key="10">
    <source>
        <dbReference type="EMBL" id="PSW16222.1"/>
    </source>
</evidence>
<keyword evidence="5 8" id="KW-0812">Transmembrane</keyword>
<feature type="transmembrane region" description="Helical" evidence="8">
    <location>
        <begin position="84"/>
        <end position="105"/>
    </location>
</feature>
<dbReference type="Pfam" id="PF01925">
    <property type="entry name" value="TauE"/>
    <property type="match status" value="1"/>
</dbReference>
<feature type="transmembrane region" description="Helical" evidence="8">
    <location>
        <begin position="111"/>
        <end position="130"/>
    </location>
</feature>
<comment type="subcellular location">
    <subcellularLocation>
        <location evidence="1 8">Cell membrane</location>
        <topology evidence="1 8">Multi-pass membrane protein</topology>
    </subcellularLocation>
</comment>
<feature type="domain" description="HTH merR-type" evidence="9">
    <location>
        <begin position="1"/>
        <end position="22"/>
    </location>
</feature>
<feature type="transmembrane region" description="Helical" evidence="8">
    <location>
        <begin position="182"/>
        <end position="201"/>
    </location>
</feature>
<evidence type="ECO:0000259" key="9">
    <source>
        <dbReference type="PROSITE" id="PS50937"/>
    </source>
</evidence>
<dbReference type="PANTHER" id="PTHR30269">
    <property type="entry name" value="TRANSMEMBRANE PROTEIN YFCA"/>
    <property type="match status" value="1"/>
</dbReference>
<evidence type="ECO:0000256" key="7">
    <source>
        <dbReference type="ARBA" id="ARBA00023136"/>
    </source>
</evidence>
<dbReference type="GO" id="GO:0003677">
    <property type="term" value="F:DNA binding"/>
    <property type="evidence" value="ECO:0007669"/>
    <property type="project" value="InterPro"/>
</dbReference>
<feature type="transmembrane region" description="Helical" evidence="8">
    <location>
        <begin position="142"/>
        <end position="162"/>
    </location>
</feature>
<feature type="transmembrane region" description="Helical" evidence="8">
    <location>
        <begin position="16"/>
        <end position="42"/>
    </location>
</feature>
<dbReference type="InterPro" id="IPR000551">
    <property type="entry name" value="MerR-type_HTH_dom"/>
</dbReference>
<dbReference type="GO" id="GO:0005886">
    <property type="term" value="C:plasma membrane"/>
    <property type="evidence" value="ECO:0007669"/>
    <property type="project" value="UniProtKB-SubCell"/>
</dbReference>
<reference evidence="10 11" key="1">
    <citation type="submission" date="2018-03" db="EMBL/GenBank/DDBJ databases">
        <title>Whole genome sequencing of Histamine producing bacteria.</title>
        <authorList>
            <person name="Butler K."/>
        </authorList>
    </citation>
    <scope>NUCLEOTIDE SEQUENCE [LARGE SCALE GENOMIC DNA]</scope>
    <source>
        <strain evidence="10 11">DSM 19138</strain>
    </source>
</reference>
<evidence type="ECO:0000256" key="5">
    <source>
        <dbReference type="ARBA" id="ARBA00022692"/>
    </source>
</evidence>
<feature type="transmembrane region" description="Helical" evidence="8">
    <location>
        <begin position="208"/>
        <end position="226"/>
    </location>
</feature>
<dbReference type="AlphaFoldDB" id="A0A2T3NL97"/>
<dbReference type="PROSITE" id="PS50937">
    <property type="entry name" value="HTH_MERR_2"/>
    <property type="match status" value="1"/>
</dbReference>
<evidence type="ECO:0000256" key="8">
    <source>
        <dbReference type="RuleBase" id="RU363041"/>
    </source>
</evidence>
<keyword evidence="6 8" id="KW-1133">Transmembrane helix</keyword>
<protein>
    <recommendedName>
        <fullName evidence="8">Probable membrane transporter protein</fullName>
    </recommendedName>
</protein>
<dbReference type="EMBL" id="PYMB01000001">
    <property type="protein sequence ID" value="PSW16222.1"/>
    <property type="molecule type" value="Genomic_DNA"/>
</dbReference>
<evidence type="ECO:0000256" key="2">
    <source>
        <dbReference type="ARBA" id="ARBA00009142"/>
    </source>
</evidence>
<organism evidence="10 11">
    <name type="scientific">Photobacterium rosenbergii</name>
    <dbReference type="NCBI Taxonomy" id="294936"/>
    <lineage>
        <taxon>Bacteria</taxon>
        <taxon>Pseudomonadati</taxon>
        <taxon>Pseudomonadota</taxon>
        <taxon>Gammaproteobacteria</taxon>
        <taxon>Vibrionales</taxon>
        <taxon>Vibrionaceae</taxon>
        <taxon>Photobacterium</taxon>
    </lineage>
</organism>
<dbReference type="InterPro" id="IPR002781">
    <property type="entry name" value="TM_pro_TauE-like"/>
</dbReference>
<accession>A0A2T3NL97</accession>
<sequence>MVLESISLEGIPLEGIAMLLAIIMVGTYFQTVTGFGLGIIVIGASTAFGLTSVAIMAAVVSLVTLANCAFALPGSTKCIEWKSVRLVVIGVLPGVVAGVVLLEYLSHSAASVLQCLVGVMIVYSGLNFMLRPSVRAERSGDTSFFVSGFSSGLTGGLFGMAGPPLVYQFYRQPFDITTIRNMLLVVFACTSASRSVFVGVQGQLSAEILFLTAVSLPIVTLTTYLGRRFPPPFSAETMRRIVFGLLMVIGSYLILSALQGH</sequence>
<gene>
    <name evidence="10" type="ORF">C9J01_04265</name>
</gene>